<comment type="caution">
    <text evidence="5">The sequence shown here is derived from an EMBL/GenBank/DDBJ whole genome shotgun (WGS) entry which is preliminary data.</text>
</comment>
<organism evidence="5 6">
    <name type="scientific">Paenibacillus yanchengensis</name>
    <dbReference type="NCBI Taxonomy" id="2035833"/>
    <lineage>
        <taxon>Bacteria</taxon>
        <taxon>Bacillati</taxon>
        <taxon>Bacillota</taxon>
        <taxon>Bacilli</taxon>
        <taxon>Bacillales</taxon>
        <taxon>Paenibacillaceae</taxon>
        <taxon>Paenibacillus</taxon>
    </lineage>
</organism>
<evidence type="ECO:0000256" key="1">
    <source>
        <dbReference type="ARBA" id="ARBA00023015"/>
    </source>
</evidence>
<dbReference type="SMART" id="SM00345">
    <property type="entry name" value="HTH_GNTR"/>
    <property type="match status" value="1"/>
</dbReference>
<dbReference type="InterPro" id="IPR011663">
    <property type="entry name" value="UTRA"/>
</dbReference>
<evidence type="ECO:0000256" key="3">
    <source>
        <dbReference type="ARBA" id="ARBA00023163"/>
    </source>
</evidence>
<dbReference type="PANTHER" id="PTHR44846:SF1">
    <property type="entry name" value="MANNOSYL-D-GLYCERATE TRANSPORT_METABOLISM SYSTEM REPRESSOR MNGR-RELATED"/>
    <property type="match status" value="1"/>
</dbReference>
<dbReference type="PRINTS" id="PR00035">
    <property type="entry name" value="HTHGNTR"/>
</dbReference>
<dbReference type="InterPro" id="IPR050679">
    <property type="entry name" value="Bact_HTH_transcr_reg"/>
</dbReference>
<reference evidence="6" key="1">
    <citation type="journal article" date="2019" name="Int. J. Syst. Evol. Microbiol.">
        <title>The Global Catalogue of Microorganisms (GCM) 10K type strain sequencing project: providing services to taxonomists for standard genome sequencing and annotation.</title>
        <authorList>
            <consortium name="The Broad Institute Genomics Platform"/>
            <consortium name="The Broad Institute Genome Sequencing Center for Infectious Disease"/>
            <person name="Wu L."/>
            <person name="Ma J."/>
        </authorList>
    </citation>
    <scope>NUCLEOTIDE SEQUENCE [LARGE SCALE GENOMIC DNA]</scope>
    <source>
        <strain evidence="6">GH52</strain>
    </source>
</reference>
<dbReference type="SMART" id="SM00866">
    <property type="entry name" value="UTRA"/>
    <property type="match status" value="1"/>
</dbReference>
<dbReference type="Pfam" id="PF07702">
    <property type="entry name" value="UTRA"/>
    <property type="match status" value="1"/>
</dbReference>
<evidence type="ECO:0000313" key="5">
    <source>
        <dbReference type="EMBL" id="MFD2115804.1"/>
    </source>
</evidence>
<dbReference type="InterPro" id="IPR036388">
    <property type="entry name" value="WH-like_DNA-bd_sf"/>
</dbReference>
<dbReference type="InterPro" id="IPR028978">
    <property type="entry name" value="Chorismate_lyase_/UTRA_dom_sf"/>
</dbReference>
<dbReference type="InterPro" id="IPR000524">
    <property type="entry name" value="Tscrpt_reg_HTH_GntR"/>
</dbReference>
<dbReference type="PANTHER" id="PTHR44846">
    <property type="entry name" value="MANNOSYL-D-GLYCERATE TRANSPORT/METABOLISM SYSTEM REPRESSOR MNGR-RELATED"/>
    <property type="match status" value="1"/>
</dbReference>
<dbReference type="Pfam" id="PF00392">
    <property type="entry name" value="GntR"/>
    <property type="match status" value="1"/>
</dbReference>
<dbReference type="Gene3D" id="3.40.1410.10">
    <property type="entry name" value="Chorismate lyase-like"/>
    <property type="match status" value="1"/>
</dbReference>
<keyword evidence="1" id="KW-0805">Transcription regulation</keyword>
<sequence length="249" mass="28877">MSEDLDIIDHLIANIHKGKYESDDKLPSENELADMFRVPRIIVRKAYDRLQELGYIYSKQGKGSFVKDRHISIPIVLFTVESFSKKMLKLGYNYQSKNIFCEPIAYNSKIYQSLGANEKDRIFKVGRLRIIDGVPVALHISYVTEAMFGDIEQIGNEITSMFEFYKDRGYTNLRSKQVLLRVTYPFKYERELFACSGLIPLIVIESECVDRWTGKTVEYSQNLYRGDFFTYSVSTEVGHEEKTTNGDFD</sequence>
<keyword evidence="2" id="KW-0238">DNA-binding</keyword>
<protein>
    <submittedName>
        <fullName evidence="5">GntR family transcriptional regulator</fullName>
    </submittedName>
</protein>
<dbReference type="PROSITE" id="PS50949">
    <property type="entry name" value="HTH_GNTR"/>
    <property type="match status" value="1"/>
</dbReference>
<evidence type="ECO:0000313" key="6">
    <source>
        <dbReference type="Proteomes" id="UP001597362"/>
    </source>
</evidence>
<keyword evidence="3" id="KW-0804">Transcription</keyword>
<dbReference type="CDD" id="cd07377">
    <property type="entry name" value="WHTH_GntR"/>
    <property type="match status" value="1"/>
</dbReference>
<keyword evidence="6" id="KW-1185">Reference proteome</keyword>
<dbReference type="InterPro" id="IPR036390">
    <property type="entry name" value="WH_DNA-bd_sf"/>
</dbReference>
<evidence type="ECO:0000259" key="4">
    <source>
        <dbReference type="PROSITE" id="PS50949"/>
    </source>
</evidence>
<accession>A0ABW4YK69</accession>
<dbReference type="EMBL" id="JBHUHO010000024">
    <property type="protein sequence ID" value="MFD2115804.1"/>
    <property type="molecule type" value="Genomic_DNA"/>
</dbReference>
<dbReference type="Proteomes" id="UP001597362">
    <property type="component" value="Unassembled WGS sequence"/>
</dbReference>
<dbReference type="Gene3D" id="1.10.10.10">
    <property type="entry name" value="Winged helix-like DNA-binding domain superfamily/Winged helix DNA-binding domain"/>
    <property type="match status" value="1"/>
</dbReference>
<evidence type="ECO:0000256" key="2">
    <source>
        <dbReference type="ARBA" id="ARBA00023125"/>
    </source>
</evidence>
<dbReference type="SUPFAM" id="SSF64288">
    <property type="entry name" value="Chorismate lyase-like"/>
    <property type="match status" value="1"/>
</dbReference>
<gene>
    <name evidence="5" type="ORF">ACFSJH_08695</name>
</gene>
<feature type="domain" description="HTH gntR-type" evidence="4">
    <location>
        <begin position="1"/>
        <end position="69"/>
    </location>
</feature>
<dbReference type="RefSeq" id="WP_377771323.1">
    <property type="nucleotide sequence ID" value="NZ_JBHUHO010000024.1"/>
</dbReference>
<name>A0ABW4YK69_9BACL</name>
<proteinExistence type="predicted"/>
<dbReference type="SUPFAM" id="SSF46785">
    <property type="entry name" value="Winged helix' DNA-binding domain"/>
    <property type="match status" value="1"/>
</dbReference>